<organism evidence="1 2">
    <name type="scientific">Parasitella parasitica</name>
    <dbReference type="NCBI Taxonomy" id="35722"/>
    <lineage>
        <taxon>Eukaryota</taxon>
        <taxon>Fungi</taxon>
        <taxon>Fungi incertae sedis</taxon>
        <taxon>Mucoromycota</taxon>
        <taxon>Mucoromycotina</taxon>
        <taxon>Mucoromycetes</taxon>
        <taxon>Mucorales</taxon>
        <taxon>Mucorineae</taxon>
        <taxon>Mucoraceae</taxon>
        <taxon>Parasitella</taxon>
    </lineage>
</organism>
<dbReference type="STRING" id="35722.A0A0B7N1E7"/>
<keyword evidence="2" id="KW-1185">Reference proteome</keyword>
<protein>
    <recommendedName>
        <fullName evidence="3">Reverse transcriptase domain-containing protein</fullName>
    </recommendedName>
</protein>
<feature type="non-terminal residue" evidence="1">
    <location>
        <position position="130"/>
    </location>
</feature>
<sequence>MRSPADRGLPFLETTPIVQHFSFSTILDTINKSLPSRKAPGSDHITAEMLRPIALPLSKLLAPYLNLCYRYSWIPLAWRTAQVVPIYKKDDPNNPANYRPISLTSTFRKLFERLLLPDLLDNMNALDIAQ</sequence>
<evidence type="ECO:0008006" key="3">
    <source>
        <dbReference type="Google" id="ProtNLM"/>
    </source>
</evidence>
<reference evidence="1 2" key="1">
    <citation type="submission" date="2014-09" db="EMBL/GenBank/DDBJ databases">
        <authorList>
            <person name="Ellenberger Sabrina"/>
        </authorList>
    </citation>
    <scope>NUCLEOTIDE SEQUENCE [LARGE SCALE GENOMIC DNA]</scope>
    <source>
        <strain evidence="1 2">CBS 412.66</strain>
    </source>
</reference>
<accession>A0A0B7N1E7</accession>
<gene>
    <name evidence="1" type="primary">PARPA_02816.1 scaffold 5403</name>
</gene>
<dbReference type="OrthoDB" id="2260598at2759"/>
<evidence type="ECO:0000313" key="2">
    <source>
        <dbReference type="Proteomes" id="UP000054107"/>
    </source>
</evidence>
<name>A0A0B7N1E7_9FUNG</name>
<dbReference type="Proteomes" id="UP000054107">
    <property type="component" value="Unassembled WGS sequence"/>
</dbReference>
<dbReference type="EMBL" id="LN721416">
    <property type="protein sequence ID" value="CEP09330.1"/>
    <property type="molecule type" value="Genomic_DNA"/>
</dbReference>
<dbReference type="AlphaFoldDB" id="A0A0B7N1E7"/>
<proteinExistence type="predicted"/>
<dbReference type="PANTHER" id="PTHR33395:SF22">
    <property type="entry name" value="REVERSE TRANSCRIPTASE DOMAIN-CONTAINING PROTEIN"/>
    <property type="match status" value="1"/>
</dbReference>
<dbReference type="PANTHER" id="PTHR33395">
    <property type="entry name" value="TRANSCRIPTASE, PUTATIVE-RELATED-RELATED"/>
    <property type="match status" value="1"/>
</dbReference>
<evidence type="ECO:0000313" key="1">
    <source>
        <dbReference type="EMBL" id="CEP09330.1"/>
    </source>
</evidence>